<gene>
    <name evidence="1" type="ORF">C1H46_034591</name>
</gene>
<dbReference type="PANTHER" id="PTHR34661:SF2">
    <property type="entry name" value="SHSP DOMAIN-CONTAINING PROTEIN"/>
    <property type="match status" value="1"/>
</dbReference>
<dbReference type="SUPFAM" id="SSF49764">
    <property type="entry name" value="HSP20-like chaperones"/>
    <property type="match status" value="1"/>
</dbReference>
<protein>
    <recommendedName>
        <fullName evidence="3">SHSP domain-containing protein</fullName>
    </recommendedName>
</protein>
<comment type="caution">
    <text evidence="1">The sequence shown here is derived from an EMBL/GenBank/DDBJ whole genome shotgun (WGS) entry which is preliminary data.</text>
</comment>
<dbReference type="EMBL" id="VIEB01000836">
    <property type="protein sequence ID" value="TQD79877.1"/>
    <property type="molecule type" value="Genomic_DNA"/>
</dbReference>
<dbReference type="InterPro" id="IPR039321">
    <property type="entry name" value="IDM2/3-like"/>
</dbReference>
<dbReference type="PANTHER" id="PTHR34661">
    <property type="entry name" value="INCREASED DNA METHYLATION 3"/>
    <property type="match status" value="1"/>
</dbReference>
<dbReference type="InterPro" id="IPR008978">
    <property type="entry name" value="HSP20-like_chaperone"/>
</dbReference>
<dbReference type="GO" id="GO:0005634">
    <property type="term" value="C:nucleus"/>
    <property type="evidence" value="ECO:0007669"/>
    <property type="project" value="TreeGrafter"/>
</dbReference>
<organism evidence="1 2">
    <name type="scientific">Malus baccata</name>
    <name type="common">Siberian crab apple</name>
    <name type="synonym">Pyrus baccata</name>
    <dbReference type="NCBI Taxonomy" id="106549"/>
    <lineage>
        <taxon>Eukaryota</taxon>
        <taxon>Viridiplantae</taxon>
        <taxon>Streptophyta</taxon>
        <taxon>Embryophyta</taxon>
        <taxon>Tracheophyta</taxon>
        <taxon>Spermatophyta</taxon>
        <taxon>Magnoliopsida</taxon>
        <taxon>eudicotyledons</taxon>
        <taxon>Gunneridae</taxon>
        <taxon>Pentapetalae</taxon>
        <taxon>rosids</taxon>
        <taxon>fabids</taxon>
        <taxon>Rosales</taxon>
        <taxon>Rosaceae</taxon>
        <taxon>Amygdaloideae</taxon>
        <taxon>Maleae</taxon>
        <taxon>Malus</taxon>
    </lineage>
</organism>
<evidence type="ECO:0000313" key="2">
    <source>
        <dbReference type="Proteomes" id="UP000315295"/>
    </source>
</evidence>
<dbReference type="AlphaFoldDB" id="A0A540L066"/>
<evidence type="ECO:0000313" key="1">
    <source>
        <dbReference type="EMBL" id="TQD79877.1"/>
    </source>
</evidence>
<sequence length="139" mass="14849">MGAENVGNHHPRSKESGVALTGTAIAKEGSGGVVDIGESEAAYLARVALPGLRTNRGNVNCVIQRDGKVHIQGVMNGVELLRNSSTVHHMRLQQLCPPGPFAVSFTLPGPVDPRLFSPHFRHDGLLEIVLLKSSKLSKK</sequence>
<dbReference type="Gene3D" id="2.60.40.790">
    <property type="match status" value="1"/>
</dbReference>
<proteinExistence type="predicted"/>
<accession>A0A540L066</accession>
<reference evidence="1 2" key="1">
    <citation type="journal article" date="2019" name="G3 (Bethesda)">
        <title>Sequencing of a Wild Apple (Malus baccata) Genome Unravels the Differences Between Cultivated and Wild Apple Species Regarding Disease Resistance and Cold Tolerance.</title>
        <authorList>
            <person name="Chen X."/>
        </authorList>
    </citation>
    <scope>NUCLEOTIDE SEQUENCE [LARGE SCALE GENOMIC DNA]</scope>
    <source>
        <strain evidence="2">cv. Shandingzi</strain>
        <tissue evidence="1">Leaves</tissue>
    </source>
</reference>
<evidence type="ECO:0008006" key="3">
    <source>
        <dbReference type="Google" id="ProtNLM"/>
    </source>
</evidence>
<name>A0A540L066_MALBA</name>
<keyword evidence="2" id="KW-1185">Reference proteome</keyword>
<dbReference type="CDD" id="cd06464">
    <property type="entry name" value="ACD_sHsps-like"/>
    <property type="match status" value="1"/>
</dbReference>
<dbReference type="Proteomes" id="UP000315295">
    <property type="component" value="Unassembled WGS sequence"/>
</dbReference>